<name>A0A1G9STS7_9SPHI</name>
<reference evidence="2" key="1">
    <citation type="submission" date="2016-10" db="EMBL/GenBank/DDBJ databases">
        <authorList>
            <person name="Varghese N."/>
            <person name="Submissions S."/>
        </authorList>
    </citation>
    <scope>NUCLEOTIDE SEQUENCE [LARGE SCALE GENOMIC DNA]</scope>
    <source>
        <strain evidence="2">DSM 19110</strain>
    </source>
</reference>
<gene>
    <name evidence="1" type="ORF">SAMN05421820_103703</name>
</gene>
<dbReference type="AlphaFoldDB" id="A0A1G9STS7"/>
<organism evidence="1 2">
    <name type="scientific">Pedobacter steynii</name>
    <dbReference type="NCBI Taxonomy" id="430522"/>
    <lineage>
        <taxon>Bacteria</taxon>
        <taxon>Pseudomonadati</taxon>
        <taxon>Bacteroidota</taxon>
        <taxon>Sphingobacteriia</taxon>
        <taxon>Sphingobacteriales</taxon>
        <taxon>Sphingobacteriaceae</taxon>
        <taxon>Pedobacter</taxon>
    </lineage>
</organism>
<dbReference type="EMBL" id="FNGY01000003">
    <property type="protein sequence ID" value="SDM38846.1"/>
    <property type="molecule type" value="Genomic_DNA"/>
</dbReference>
<dbReference type="Proteomes" id="UP000183200">
    <property type="component" value="Unassembled WGS sequence"/>
</dbReference>
<evidence type="ECO:0000313" key="1">
    <source>
        <dbReference type="EMBL" id="SDM38846.1"/>
    </source>
</evidence>
<dbReference type="PANTHER" id="PTHR39186:SF1">
    <property type="entry name" value="DUF2071 DOMAIN-CONTAINING PROTEIN"/>
    <property type="match status" value="1"/>
</dbReference>
<evidence type="ECO:0000313" key="2">
    <source>
        <dbReference type="Proteomes" id="UP000183200"/>
    </source>
</evidence>
<sequence length="252" mass="29334">MIKNWFPGYSLADLNALLKESSHRPWPVPEGKWQYYQEWNEVLFFHWKVPAALLKPLIPAGLELDLFENEAWISLVPFTMQKISPAGLPPLTFISDFHEINLRTYVVTEGKPGVFFLNIEAEKHLSVWIAKLLSGLPYGKATMQRNKNTYLSRNAAKGFNLDLEFEVKAFLQSKSKLDLWLSERYCLYLNQGQKLYRYEIHHLEWQIAAMELKKTTIDYQINGFCFTDRTPDLIGYSPGVKVLAWARQEIKT</sequence>
<evidence type="ECO:0008006" key="3">
    <source>
        <dbReference type="Google" id="ProtNLM"/>
    </source>
</evidence>
<dbReference type="InterPro" id="IPR018644">
    <property type="entry name" value="DUF2071"/>
</dbReference>
<dbReference type="SUPFAM" id="SSF160104">
    <property type="entry name" value="Acetoacetate decarboxylase-like"/>
    <property type="match status" value="1"/>
</dbReference>
<keyword evidence="2" id="KW-1185">Reference proteome</keyword>
<dbReference type="PANTHER" id="PTHR39186">
    <property type="entry name" value="DUF2071 FAMILY PROTEIN"/>
    <property type="match status" value="1"/>
</dbReference>
<dbReference type="Gene3D" id="2.40.400.10">
    <property type="entry name" value="Acetoacetate decarboxylase-like"/>
    <property type="match status" value="1"/>
</dbReference>
<dbReference type="InterPro" id="IPR023375">
    <property type="entry name" value="ADC_dom_sf"/>
</dbReference>
<dbReference type="OrthoDB" id="1421826at2"/>
<accession>A0A1G9STS7</accession>
<protein>
    <recommendedName>
        <fullName evidence="3">DUF2071 domain-containing protein</fullName>
    </recommendedName>
</protein>
<dbReference type="Pfam" id="PF09844">
    <property type="entry name" value="DUF2071"/>
    <property type="match status" value="1"/>
</dbReference>
<proteinExistence type="predicted"/>
<dbReference type="RefSeq" id="WP_074606636.1">
    <property type="nucleotide sequence ID" value="NZ_FNGY01000003.1"/>
</dbReference>